<evidence type="ECO:0000313" key="1">
    <source>
        <dbReference type="EMBL" id="KAL2552847.1"/>
    </source>
</evidence>
<proteinExistence type="predicted"/>
<reference evidence="2" key="1">
    <citation type="submission" date="2024-07" db="EMBL/GenBank/DDBJ databases">
        <title>Two chromosome-level genome assemblies of Korean endemic species Abeliophyllum distichum and Forsythia ovata (Oleaceae).</title>
        <authorList>
            <person name="Jang H."/>
        </authorList>
    </citation>
    <scope>NUCLEOTIDE SEQUENCE [LARGE SCALE GENOMIC DNA]</scope>
</reference>
<accession>A0ABD1WT27</accession>
<sequence length="127" mass="15203">MAAQSHSMYSIRKKLGHKGLQEMEFNESEGDMILEQLGYEQEDRDNFERIKWSFPMTVVDDDTKQTHDHLQLMKKEKGRRPFGFYDDWHQKIVKTRNFRGNEEIGFYVDPTTETKNNEEIHFSVLNK</sequence>
<dbReference type="AlphaFoldDB" id="A0ABD1WT27"/>
<name>A0ABD1WT27_9LAMI</name>
<evidence type="ECO:0000313" key="2">
    <source>
        <dbReference type="Proteomes" id="UP001604277"/>
    </source>
</evidence>
<organism evidence="1 2">
    <name type="scientific">Forsythia ovata</name>
    <dbReference type="NCBI Taxonomy" id="205694"/>
    <lineage>
        <taxon>Eukaryota</taxon>
        <taxon>Viridiplantae</taxon>
        <taxon>Streptophyta</taxon>
        <taxon>Embryophyta</taxon>
        <taxon>Tracheophyta</taxon>
        <taxon>Spermatophyta</taxon>
        <taxon>Magnoliopsida</taxon>
        <taxon>eudicotyledons</taxon>
        <taxon>Gunneridae</taxon>
        <taxon>Pentapetalae</taxon>
        <taxon>asterids</taxon>
        <taxon>lamiids</taxon>
        <taxon>Lamiales</taxon>
        <taxon>Oleaceae</taxon>
        <taxon>Forsythieae</taxon>
        <taxon>Forsythia</taxon>
    </lineage>
</organism>
<protein>
    <submittedName>
        <fullName evidence="1">Uncharacterized protein</fullName>
    </submittedName>
</protein>
<gene>
    <name evidence="1" type="ORF">Fot_06466</name>
</gene>
<keyword evidence="2" id="KW-1185">Reference proteome</keyword>
<comment type="caution">
    <text evidence="1">The sequence shown here is derived from an EMBL/GenBank/DDBJ whole genome shotgun (WGS) entry which is preliminary data.</text>
</comment>
<dbReference type="Proteomes" id="UP001604277">
    <property type="component" value="Unassembled WGS sequence"/>
</dbReference>
<dbReference type="EMBL" id="JBFOLJ010000002">
    <property type="protein sequence ID" value="KAL2552847.1"/>
    <property type="molecule type" value="Genomic_DNA"/>
</dbReference>